<sequence length="235" mass="26236">MRLPWLARSLHKWLALVVGVQLAIWTLSGLYMVVVHIDIIHGDHLVRSLPPARFDLRALSAPAELMDPSSDQGARLISLRGAPAYVIDGASGRRVVDARSGAPLPPLNEAEIRPIAQRLYTGDGAIETAELLTKAPGEIKGRAMPIWRVEFEGLGDPTFYLSPQTGELVSRRHDLWRAFDIAWMLHIMDYKERADVNNPLLRVVTVAAAFTTLSGAWLLLYSFPKRKRRRARSTT</sequence>
<organism evidence="2">
    <name type="scientific">Caulobacter sp. 73W</name>
    <dbReference type="NCBI Taxonomy" id="3161137"/>
    <lineage>
        <taxon>Bacteria</taxon>
        <taxon>Pseudomonadati</taxon>
        <taxon>Pseudomonadota</taxon>
        <taxon>Alphaproteobacteria</taxon>
        <taxon>Caulobacterales</taxon>
        <taxon>Caulobacteraceae</taxon>
        <taxon>Caulobacter</taxon>
    </lineage>
</organism>
<feature type="transmembrane region" description="Helical" evidence="1">
    <location>
        <begin position="12"/>
        <end position="34"/>
    </location>
</feature>
<dbReference type="RefSeq" id="WP_369059790.1">
    <property type="nucleotide sequence ID" value="NZ_CP158375.1"/>
</dbReference>
<keyword evidence="1" id="KW-0472">Membrane</keyword>
<keyword evidence="1" id="KW-1133">Transmembrane helix</keyword>
<evidence type="ECO:0008006" key="3">
    <source>
        <dbReference type="Google" id="ProtNLM"/>
    </source>
</evidence>
<gene>
    <name evidence="2" type="ORF">ABOZ73_00295</name>
</gene>
<dbReference type="AlphaFoldDB" id="A0AB39KUJ8"/>
<evidence type="ECO:0000256" key="1">
    <source>
        <dbReference type="SAM" id="Phobius"/>
    </source>
</evidence>
<proteinExistence type="predicted"/>
<protein>
    <recommendedName>
        <fullName evidence="3">PepSY domain-containing protein</fullName>
    </recommendedName>
</protein>
<reference evidence="2" key="1">
    <citation type="submission" date="2024-06" db="EMBL/GenBank/DDBJ databases">
        <title>Caulobacter inopinatus, sp. nov.</title>
        <authorList>
            <person name="Donachie S.P."/>
        </authorList>
    </citation>
    <scope>NUCLEOTIDE SEQUENCE</scope>
    <source>
        <strain evidence="2">73W</strain>
    </source>
</reference>
<name>A0AB39KUJ8_9CAUL</name>
<feature type="transmembrane region" description="Helical" evidence="1">
    <location>
        <begin position="200"/>
        <end position="223"/>
    </location>
</feature>
<accession>A0AB39KUJ8</accession>
<keyword evidence="1" id="KW-0812">Transmembrane</keyword>
<evidence type="ECO:0000313" key="2">
    <source>
        <dbReference type="EMBL" id="XDO96906.1"/>
    </source>
</evidence>
<dbReference type="EMBL" id="CP158375">
    <property type="protein sequence ID" value="XDO96906.1"/>
    <property type="molecule type" value="Genomic_DNA"/>
</dbReference>